<name>A0A4D7ANF0_9FIRM</name>
<accession>A0A4D7ANF0</accession>
<evidence type="ECO:0000313" key="2">
    <source>
        <dbReference type="Proteomes" id="UP000298642"/>
    </source>
</evidence>
<keyword evidence="2" id="KW-1185">Reference proteome</keyword>
<gene>
    <name evidence="1" type="ORF">EIO64_07545</name>
</gene>
<dbReference type="RefSeq" id="WP_136891102.1">
    <property type="nucleotide sequence ID" value="NZ_CP034413.3"/>
</dbReference>
<dbReference type="Proteomes" id="UP000298642">
    <property type="component" value="Chromosome"/>
</dbReference>
<proteinExistence type="predicted"/>
<evidence type="ECO:0000313" key="1">
    <source>
        <dbReference type="EMBL" id="QCI59088.1"/>
    </source>
</evidence>
<protein>
    <submittedName>
        <fullName evidence="1">Uncharacterized protein</fullName>
    </submittedName>
</protein>
<dbReference type="KEGG" id="obj:EIO64_07545"/>
<organism evidence="1 2">
    <name type="scientific">Dysosmobacter welbionis</name>
    <dbReference type="NCBI Taxonomy" id="2093857"/>
    <lineage>
        <taxon>Bacteria</taxon>
        <taxon>Bacillati</taxon>
        <taxon>Bacillota</taxon>
        <taxon>Clostridia</taxon>
        <taxon>Eubacteriales</taxon>
        <taxon>Oscillospiraceae</taxon>
        <taxon>Dysosmobacter</taxon>
    </lineage>
</organism>
<reference evidence="2" key="1">
    <citation type="submission" date="2018-12" db="EMBL/GenBank/DDBJ databases">
        <title>Dusodibacter welbiota gen. nov., sp. nov., isolated from human faeces and emended description of the Oscillibacter genus.</title>
        <authorList>
            <person name="Le Roy T."/>
            <person name="Van der Smissen P."/>
            <person name="Delzenne N."/>
            <person name="Muccioli G."/>
            <person name="Collet J.F."/>
            <person name="Cani P.D."/>
        </authorList>
    </citation>
    <scope>NUCLEOTIDE SEQUENCE [LARGE SCALE GENOMIC DNA]</scope>
    <source>
        <strain evidence="2">J115</strain>
    </source>
</reference>
<sequence length="121" mass="13578">MDVTFKIGTLDLASKLSTYKVMWEVSYQKIITTLDNVEHPFSAPKRAIVDFSLLPLDDDLASSVYDALAEQTQTVIFTDPYTASDLVRTMRLTSNLEASFGLKSVNGKRYYKGGELQMRAN</sequence>
<dbReference type="EMBL" id="CP034413">
    <property type="protein sequence ID" value="QCI59088.1"/>
    <property type="molecule type" value="Genomic_DNA"/>
</dbReference>
<dbReference type="AlphaFoldDB" id="A0A4D7ANF0"/>